<proteinExistence type="predicted"/>
<dbReference type="InterPro" id="IPR000683">
    <property type="entry name" value="Gfo/Idh/MocA-like_OxRdtase_N"/>
</dbReference>
<evidence type="ECO:0008006" key="4">
    <source>
        <dbReference type="Google" id="ProtNLM"/>
    </source>
</evidence>
<dbReference type="SUPFAM" id="SSF51735">
    <property type="entry name" value="NAD(P)-binding Rossmann-fold domains"/>
    <property type="match status" value="1"/>
</dbReference>
<protein>
    <recommendedName>
        <fullName evidence="4">Gfo/Idh/MocA-like oxidoreductase N-terminal domain-containing protein</fullName>
    </recommendedName>
</protein>
<dbReference type="Pfam" id="PF01408">
    <property type="entry name" value="GFO_IDH_MocA"/>
    <property type="match status" value="1"/>
</dbReference>
<dbReference type="InterPro" id="IPR050424">
    <property type="entry name" value="Gfo-Idh-MocA_inositol_DH"/>
</dbReference>
<evidence type="ECO:0000259" key="2">
    <source>
        <dbReference type="Pfam" id="PF02894"/>
    </source>
</evidence>
<sequence>MLRYGVCGCGLMGLEHIRNIGAMKNSGLDVAVTALSDPEESSLSEALKVCESLKFDPVAVKSVFDLLVHGSETVVDVVIVASPNHTHCQVLLDIFSISSTVHVLVEKPLCTTVEDCMRVIECAQGRAGLIWVGLEYRFMPPVARLIEEAHSGRIGRIHQMFIREHRFPFLRKVGDWNRFNRNSGGTLVEKCCHFFDLFNLVNHQAIPQRFCGSGGQSLNHLDEIYDGERSDIMDNAFVLIDYSNGVRACLDLCMFADATRSQEELSVVGENGKLEALLPQSELRIGLRGTHWIGDVETIQVKDDAAYTGHHFGASYRENLAFYQHITKQSCPNSPIISLHRGLLSVAMGIAAHRAIEQQRWVFLSEVLPEQYHESKP</sequence>
<dbReference type="GO" id="GO:0000166">
    <property type="term" value="F:nucleotide binding"/>
    <property type="evidence" value="ECO:0007669"/>
    <property type="project" value="InterPro"/>
</dbReference>
<name>A0A7S1TAV9_9RHOD</name>
<dbReference type="Gene3D" id="3.40.50.720">
    <property type="entry name" value="NAD(P)-binding Rossmann-like Domain"/>
    <property type="match status" value="1"/>
</dbReference>
<dbReference type="AlphaFoldDB" id="A0A7S1TAV9"/>
<reference evidence="3" key="1">
    <citation type="submission" date="2021-01" db="EMBL/GenBank/DDBJ databases">
        <authorList>
            <person name="Corre E."/>
            <person name="Pelletier E."/>
            <person name="Niang G."/>
            <person name="Scheremetjew M."/>
            <person name="Finn R."/>
            <person name="Kale V."/>
            <person name="Holt S."/>
            <person name="Cochrane G."/>
            <person name="Meng A."/>
            <person name="Brown T."/>
            <person name="Cohen L."/>
        </authorList>
    </citation>
    <scope>NUCLEOTIDE SEQUENCE</scope>
    <source>
        <strain evidence="3">SAG 36.94</strain>
    </source>
</reference>
<feature type="domain" description="Gfo/Idh/MocA-like oxidoreductase N-terminal" evidence="1">
    <location>
        <begin position="2"/>
        <end position="133"/>
    </location>
</feature>
<dbReference type="EMBL" id="HBGH01005431">
    <property type="protein sequence ID" value="CAD9230862.1"/>
    <property type="molecule type" value="Transcribed_RNA"/>
</dbReference>
<dbReference type="PANTHER" id="PTHR43593:SF1">
    <property type="entry name" value="INOSITOL 2-DEHYDROGENASE"/>
    <property type="match status" value="1"/>
</dbReference>
<dbReference type="Gene3D" id="3.30.360.10">
    <property type="entry name" value="Dihydrodipicolinate Reductase, domain 2"/>
    <property type="match status" value="1"/>
</dbReference>
<evidence type="ECO:0000313" key="3">
    <source>
        <dbReference type="EMBL" id="CAD9230862.1"/>
    </source>
</evidence>
<dbReference type="InterPro" id="IPR004104">
    <property type="entry name" value="Gfo/Idh/MocA-like_OxRdtase_C"/>
</dbReference>
<evidence type="ECO:0000259" key="1">
    <source>
        <dbReference type="Pfam" id="PF01408"/>
    </source>
</evidence>
<dbReference type="InterPro" id="IPR036291">
    <property type="entry name" value="NAD(P)-bd_dom_sf"/>
</dbReference>
<accession>A0A7S1TAV9</accession>
<gene>
    <name evidence="3" type="ORF">CCAE0312_LOCUS2916</name>
</gene>
<dbReference type="PANTHER" id="PTHR43593">
    <property type="match status" value="1"/>
</dbReference>
<feature type="domain" description="Gfo/Idh/MocA-like oxidoreductase C-terminal" evidence="2">
    <location>
        <begin position="151"/>
        <end position="362"/>
    </location>
</feature>
<dbReference type="Pfam" id="PF02894">
    <property type="entry name" value="GFO_IDH_MocA_C"/>
    <property type="match status" value="1"/>
</dbReference>
<dbReference type="SUPFAM" id="SSF55347">
    <property type="entry name" value="Glyceraldehyde-3-phosphate dehydrogenase-like, C-terminal domain"/>
    <property type="match status" value="1"/>
</dbReference>
<organism evidence="3">
    <name type="scientific">Compsopogon caeruleus</name>
    <dbReference type="NCBI Taxonomy" id="31354"/>
    <lineage>
        <taxon>Eukaryota</taxon>
        <taxon>Rhodophyta</taxon>
        <taxon>Compsopogonophyceae</taxon>
        <taxon>Compsopogonales</taxon>
        <taxon>Compsopogonaceae</taxon>
        <taxon>Compsopogon</taxon>
    </lineage>
</organism>